<dbReference type="GO" id="GO:0015833">
    <property type="term" value="P:peptide transport"/>
    <property type="evidence" value="ECO:0007669"/>
    <property type="project" value="InterPro"/>
</dbReference>
<name>A0A7D8AKM5_9MICO</name>
<protein>
    <submittedName>
        <fullName evidence="6">ABC transporter ATP-binding protein</fullName>
    </submittedName>
</protein>
<dbReference type="PROSITE" id="PS00211">
    <property type="entry name" value="ABC_TRANSPORTER_1"/>
    <property type="match status" value="2"/>
</dbReference>
<dbReference type="EMBL" id="CP043732">
    <property type="protein sequence ID" value="QMU96468.1"/>
    <property type="molecule type" value="Genomic_DNA"/>
</dbReference>
<keyword evidence="3" id="KW-0547">Nucleotide-binding</keyword>
<comment type="similarity">
    <text evidence="1">Belongs to the ABC transporter superfamily.</text>
</comment>
<dbReference type="GO" id="GO:0005524">
    <property type="term" value="F:ATP binding"/>
    <property type="evidence" value="ECO:0007669"/>
    <property type="project" value="UniProtKB-KW"/>
</dbReference>
<evidence type="ECO:0000259" key="5">
    <source>
        <dbReference type="PROSITE" id="PS50893"/>
    </source>
</evidence>
<dbReference type="PANTHER" id="PTHR43776">
    <property type="entry name" value="TRANSPORT ATP-BINDING PROTEIN"/>
    <property type="match status" value="1"/>
</dbReference>
<evidence type="ECO:0000256" key="3">
    <source>
        <dbReference type="ARBA" id="ARBA00022741"/>
    </source>
</evidence>
<evidence type="ECO:0000313" key="6">
    <source>
        <dbReference type="EMBL" id="QMU96468.1"/>
    </source>
</evidence>
<feature type="domain" description="ABC transporter" evidence="5">
    <location>
        <begin position="383"/>
        <end position="627"/>
    </location>
</feature>
<accession>A0A7D8AKM5</accession>
<evidence type="ECO:0000313" key="7">
    <source>
        <dbReference type="Proteomes" id="UP000515708"/>
    </source>
</evidence>
<dbReference type="InterPro" id="IPR003439">
    <property type="entry name" value="ABC_transporter-like_ATP-bd"/>
</dbReference>
<dbReference type="InterPro" id="IPR013563">
    <property type="entry name" value="Oligopep_ABC_C"/>
</dbReference>
<dbReference type="InterPro" id="IPR017871">
    <property type="entry name" value="ABC_transporter-like_CS"/>
</dbReference>
<dbReference type="NCBIfam" id="TIGR01727">
    <property type="entry name" value="oligo_HPY"/>
    <property type="match status" value="1"/>
</dbReference>
<dbReference type="CDD" id="cd03257">
    <property type="entry name" value="ABC_NikE_OppD_transporters"/>
    <property type="match status" value="2"/>
</dbReference>
<dbReference type="GO" id="GO:0016887">
    <property type="term" value="F:ATP hydrolysis activity"/>
    <property type="evidence" value="ECO:0007669"/>
    <property type="project" value="InterPro"/>
</dbReference>
<proteinExistence type="inferred from homology"/>
<dbReference type="PROSITE" id="PS50893">
    <property type="entry name" value="ABC_TRANSPORTER_2"/>
    <property type="match status" value="2"/>
</dbReference>
<dbReference type="InterPro" id="IPR027417">
    <property type="entry name" value="P-loop_NTPase"/>
</dbReference>
<keyword evidence="2" id="KW-0813">Transport</keyword>
<evidence type="ECO:0000256" key="1">
    <source>
        <dbReference type="ARBA" id="ARBA00005417"/>
    </source>
</evidence>
<organism evidence="6 7">
    <name type="scientific">Microbacterium esteraromaticum</name>
    <dbReference type="NCBI Taxonomy" id="57043"/>
    <lineage>
        <taxon>Bacteria</taxon>
        <taxon>Bacillati</taxon>
        <taxon>Actinomycetota</taxon>
        <taxon>Actinomycetes</taxon>
        <taxon>Micrococcales</taxon>
        <taxon>Microbacteriaceae</taxon>
        <taxon>Microbacterium</taxon>
    </lineage>
</organism>
<dbReference type="Pfam" id="PF00005">
    <property type="entry name" value="ABC_tran"/>
    <property type="match status" value="2"/>
</dbReference>
<dbReference type="NCBIfam" id="NF007739">
    <property type="entry name" value="PRK10419.1"/>
    <property type="match status" value="2"/>
</dbReference>
<dbReference type="Pfam" id="PF08352">
    <property type="entry name" value="oligo_HPY"/>
    <property type="match status" value="1"/>
</dbReference>
<evidence type="ECO:0000256" key="2">
    <source>
        <dbReference type="ARBA" id="ARBA00022448"/>
    </source>
</evidence>
<dbReference type="SMART" id="SM00382">
    <property type="entry name" value="AAA"/>
    <property type="match status" value="2"/>
</dbReference>
<dbReference type="PANTHER" id="PTHR43776:SF7">
    <property type="entry name" value="D,D-DIPEPTIDE TRANSPORT ATP-BINDING PROTEIN DDPF-RELATED"/>
    <property type="match status" value="1"/>
</dbReference>
<dbReference type="GO" id="GO:0055085">
    <property type="term" value="P:transmembrane transport"/>
    <property type="evidence" value="ECO:0007669"/>
    <property type="project" value="UniProtKB-ARBA"/>
</dbReference>
<dbReference type="NCBIfam" id="NF008453">
    <property type="entry name" value="PRK11308.1"/>
    <property type="match status" value="2"/>
</dbReference>
<keyword evidence="4 6" id="KW-0067">ATP-binding</keyword>
<sequence>MPPMSRISTSMSMESGDWRGHISLMLSDVGAPVVGLETALEVRSLSVTFKALGNSPVRAVSDVSLTARRGAILALVGESGSGKTATAMSILRLHADDTVVEGAISFGDQDLLKLNPAQLRQVRGAQVAMVFQDPSAALNPLMTIGAQLEDVLKAHGGLSSAARRERVSESLRLAGLPTPERIIRRYPHQLSGGMRQRAAIALALVCGPSLLIADEPTTALDVAVQAEIMDTLVRLRDELGMAILLITHDLGVVADYADDIAVMYAGRVVESGPAAEVLGAPQMPYTRALLDSTPNIDAPAKQQLRAIAGHPPDPRTLGQLCAFVERCEFAFERCHRERPALTIRTVARAAACHLSPLPVAPPAAAAPRPVRSVDGDAAHGVIAEFENVSLRYGGGWSRRDEGVLAVDGVSFTVRQGETLALVGESGSGKTSITRTLLRLERPTSGAVRYDGIDVAEAKGGDLKRLQREVQVVFQSPYASLDPRMTVRQILQEPLRVHGLDDNQEILCEHLAAVGLDKRALPLYPRSFSGGQRQRIAIARALTVGPKLLVCDEAVSSLDVSIQAQVLNLLGELQIASGLTYLFITHDLAVVRSIADRIVVMRDGKLVEEGDAESIYASPKEAYTRSLIELAPGRAKAKE</sequence>
<evidence type="ECO:0000256" key="4">
    <source>
        <dbReference type="ARBA" id="ARBA00022840"/>
    </source>
</evidence>
<gene>
    <name evidence="6" type="ORF">FVO59_04025</name>
</gene>
<reference evidence="6 7" key="1">
    <citation type="journal article" date="2020" name="Front. Microbiol.">
        <title>Design of Bacterial Strain-Specific qPCR Assays Using NGS Data and Publicly Available Resources and Its Application to Track Biocontrol Strains.</title>
        <authorList>
            <person name="Hernandez I."/>
            <person name="Sant C."/>
            <person name="Martinez R."/>
            <person name="Fernandez C."/>
        </authorList>
    </citation>
    <scope>NUCLEOTIDE SEQUENCE [LARGE SCALE GENOMIC DNA]</scope>
    <source>
        <strain evidence="6 7">B24</strain>
    </source>
</reference>
<dbReference type="AlphaFoldDB" id="A0A7D8AKM5"/>
<dbReference type="Gene3D" id="3.40.50.300">
    <property type="entry name" value="P-loop containing nucleotide triphosphate hydrolases"/>
    <property type="match status" value="2"/>
</dbReference>
<dbReference type="FunFam" id="3.40.50.300:FF:000016">
    <property type="entry name" value="Oligopeptide ABC transporter ATP-binding component"/>
    <property type="match status" value="1"/>
</dbReference>
<dbReference type="InterPro" id="IPR003593">
    <property type="entry name" value="AAA+_ATPase"/>
</dbReference>
<dbReference type="SUPFAM" id="SSF52540">
    <property type="entry name" value="P-loop containing nucleoside triphosphate hydrolases"/>
    <property type="match status" value="2"/>
</dbReference>
<feature type="domain" description="ABC transporter" evidence="5">
    <location>
        <begin position="42"/>
        <end position="290"/>
    </location>
</feature>
<dbReference type="InterPro" id="IPR050319">
    <property type="entry name" value="ABC_transp_ATP-bind"/>
</dbReference>
<dbReference type="Proteomes" id="UP000515708">
    <property type="component" value="Chromosome"/>
</dbReference>